<reference evidence="1" key="1">
    <citation type="submission" date="2018-05" db="EMBL/GenBank/DDBJ databases">
        <authorList>
            <person name="Lanie J.A."/>
            <person name="Ng W.-L."/>
            <person name="Kazmierczak K.M."/>
            <person name="Andrzejewski T.M."/>
            <person name="Davidsen T.M."/>
            <person name="Wayne K.J."/>
            <person name="Tettelin H."/>
            <person name="Glass J.I."/>
            <person name="Rusch D."/>
            <person name="Podicherti R."/>
            <person name="Tsui H.-C.T."/>
            <person name="Winkler M.E."/>
        </authorList>
    </citation>
    <scope>NUCLEOTIDE SEQUENCE</scope>
</reference>
<accession>A0A382SEZ1</accession>
<organism evidence="1">
    <name type="scientific">marine metagenome</name>
    <dbReference type="NCBI Taxonomy" id="408172"/>
    <lineage>
        <taxon>unclassified sequences</taxon>
        <taxon>metagenomes</taxon>
        <taxon>ecological metagenomes</taxon>
    </lineage>
</organism>
<evidence type="ECO:0000313" key="1">
    <source>
        <dbReference type="EMBL" id="SVD08035.1"/>
    </source>
</evidence>
<feature type="non-terminal residue" evidence="1">
    <location>
        <position position="215"/>
    </location>
</feature>
<dbReference type="EMBL" id="UINC01128347">
    <property type="protein sequence ID" value="SVD08035.1"/>
    <property type="molecule type" value="Genomic_DNA"/>
</dbReference>
<dbReference type="AlphaFoldDB" id="A0A382SEZ1"/>
<gene>
    <name evidence="1" type="ORF">METZ01_LOCUS360889</name>
</gene>
<protein>
    <submittedName>
        <fullName evidence="1">Uncharacterized protein</fullName>
    </submittedName>
</protein>
<name>A0A382SEZ1_9ZZZZ</name>
<sequence>MKKKDLFKEICKFLLAGIGTKADKGIYSDLLGQISYLIYPKYDEYIDEVLQRIKGQIYKARTLAAFMVHYYQKNGHDKTIQLIEEVVSEENFDRGTDINLGISNVLLAIQKFKVWDIDITVELMLTASIYAKKIDDINNKKLAVDKIVHTINKTRKLDKVIYVIRGLQEEGFDDLDESIYEIVERPEKAEIYVELYSVEAVKEAHFRAHLDWFIY</sequence>
<proteinExistence type="predicted"/>